<evidence type="ECO:0000313" key="3">
    <source>
        <dbReference type="Proteomes" id="UP001595699"/>
    </source>
</evidence>
<sequence>MSASSFVDSVRRYGLAVLMPLGPAAVAVLRFVLPYSTPDSPATMVAQIAADPSAQRLVLWLSVVATLALVPGAMAALSLTWRRAPVLSLVTSLLLVPGYLMIGAAGGGVDLFVSAGLARGVDTAVLAALASATLADPVSSLSTGVFVAGHLLGAILLGVTLLRSGVVRWPWAVLVLVSQPVHLVAAMTGNHPLDLFAWGATAVGMGAVAVAYIRASGSRASASGTPYGAVGAHSSV</sequence>
<gene>
    <name evidence="2" type="ORF">ACFOUW_38080</name>
</gene>
<evidence type="ECO:0000313" key="2">
    <source>
        <dbReference type="EMBL" id="MFC3766689.1"/>
    </source>
</evidence>
<keyword evidence="1" id="KW-1133">Transmembrane helix</keyword>
<organism evidence="2 3">
    <name type="scientific">Tenggerimyces flavus</name>
    <dbReference type="NCBI Taxonomy" id="1708749"/>
    <lineage>
        <taxon>Bacteria</taxon>
        <taxon>Bacillati</taxon>
        <taxon>Actinomycetota</taxon>
        <taxon>Actinomycetes</taxon>
        <taxon>Propionibacteriales</taxon>
        <taxon>Nocardioidaceae</taxon>
        <taxon>Tenggerimyces</taxon>
    </lineage>
</organism>
<feature type="transmembrane region" description="Helical" evidence="1">
    <location>
        <begin position="12"/>
        <end position="33"/>
    </location>
</feature>
<keyword evidence="3" id="KW-1185">Reference proteome</keyword>
<feature type="transmembrane region" description="Helical" evidence="1">
    <location>
        <begin position="138"/>
        <end position="162"/>
    </location>
</feature>
<keyword evidence="1" id="KW-0472">Membrane</keyword>
<proteinExistence type="predicted"/>
<feature type="transmembrane region" description="Helical" evidence="1">
    <location>
        <begin position="93"/>
        <end position="118"/>
    </location>
</feature>
<evidence type="ECO:0008006" key="4">
    <source>
        <dbReference type="Google" id="ProtNLM"/>
    </source>
</evidence>
<evidence type="ECO:0000256" key="1">
    <source>
        <dbReference type="SAM" id="Phobius"/>
    </source>
</evidence>
<dbReference type="EMBL" id="JBHRZH010000056">
    <property type="protein sequence ID" value="MFC3766689.1"/>
    <property type="molecule type" value="Genomic_DNA"/>
</dbReference>
<protein>
    <recommendedName>
        <fullName evidence="4">Integral membrane protein</fullName>
    </recommendedName>
</protein>
<dbReference type="Proteomes" id="UP001595699">
    <property type="component" value="Unassembled WGS sequence"/>
</dbReference>
<feature type="transmembrane region" description="Helical" evidence="1">
    <location>
        <begin position="195"/>
        <end position="213"/>
    </location>
</feature>
<dbReference type="RefSeq" id="WP_205118295.1">
    <property type="nucleotide sequence ID" value="NZ_JAFBCM010000001.1"/>
</dbReference>
<comment type="caution">
    <text evidence="2">The sequence shown here is derived from an EMBL/GenBank/DDBJ whole genome shotgun (WGS) entry which is preliminary data.</text>
</comment>
<name>A0ABV7YRM5_9ACTN</name>
<accession>A0ABV7YRM5</accession>
<keyword evidence="1" id="KW-0812">Transmembrane</keyword>
<feature type="transmembrane region" description="Helical" evidence="1">
    <location>
        <begin position="169"/>
        <end position="189"/>
    </location>
</feature>
<reference evidence="3" key="1">
    <citation type="journal article" date="2019" name="Int. J. Syst. Evol. Microbiol.">
        <title>The Global Catalogue of Microorganisms (GCM) 10K type strain sequencing project: providing services to taxonomists for standard genome sequencing and annotation.</title>
        <authorList>
            <consortium name="The Broad Institute Genomics Platform"/>
            <consortium name="The Broad Institute Genome Sequencing Center for Infectious Disease"/>
            <person name="Wu L."/>
            <person name="Ma J."/>
        </authorList>
    </citation>
    <scope>NUCLEOTIDE SEQUENCE [LARGE SCALE GENOMIC DNA]</scope>
    <source>
        <strain evidence="3">CGMCC 4.7241</strain>
    </source>
</reference>
<feature type="transmembrane region" description="Helical" evidence="1">
    <location>
        <begin position="57"/>
        <end position="81"/>
    </location>
</feature>